<feature type="transmembrane region" description="Helical" evidence="7">
    <location>
        <begin position="329"/>
        <end position="357"/>
    </location>
</feature>
<dbReference type="PROSITE" id="PS50109">
    <property type="entry name" value="HIS_KIN"/>
    <property type="match status" value="1"/>
</dbReference>
<dbReference type="InterPro" id="IPR036890">
    <property type="entry name" value="HATPase_C_sf"/>
</dbReference>
<dbReference type="OrthoDB" id="973142at2"/>
<feature type="transmembrane region" description="Helical" evidence="7">
    <location>
        <begin position="276"/>
        <end position="295"/>
    </location>
</feature>
<dbReference type="PRINTS" id="PR00344">
    <property type="entry name" value="BCTRLSENSOR"/>
</dbReference>
<feature type="transmembrane region" description="Helical" evidence="7">
    <location>
        <begin position="244"/>
        <end position="264"/>
    </location>
</feature>
<evidence type="ECO:0000256" key="6">
    <source>
        <dbReference type="SAM" id="Coils"/>
    </source>
</evidence>
<dbReference type="AlphaFoldDB" id="A0A1I2EYA9"/>
<proteinExistence type="predicted"/>
<dbReference type="InterPro" id="IPR003594">
    <property type="entry name" value="HATPase_dom"/>
</dbReference>
<dbReference type="SUPFAM" id="SSF55874">
    <property type="entry name" value="ATPase domain of HSP90 chaperone/DNA topoisomerase II/histidine kinase"/>
    <property type="match status" value="1"/>
</dbReference>
<accession>A0A1I2EYA9</accession>
<feature type="transmembrane region" description="Helical" evidence="7">
    <location>
        <begin position="363"/>
        <end position="382"/>
    </location>
</feature>
<dbReference type="Pfam" id="PF02518">
    <property type="entry name" value="HATPase_c"/>
    <property type="match status" value="1"/>
</dbReference>
<feature type="transmembrane region" description="Helical" evidence="7">
    <location>
        <begin position="208"/>
        <end position="224"/>
    </location>
</feature>
<dbReference type="SUPFAM" id="SSF47384">
    <property type="entry name" value="Homodimeric domain of signal transducing histidine kinase"/>
    <property type="match status" value="1"/>
</dbReference>
<dbReference type="InterPro" id="IPR011622">
    <property type="entry name" value="7TMR_DISM_rcpt_extracell_dom2"/>
</dbReference>
<comment type="catalytic activity">
    <reaction evidence="1">
        <text>ATP + protein L-histidine = ADP + protein N-phospho-L-histidine.</text>
        <dbReference type="EC" id="2.7.13.3"/>
    </reaction>
</comment>
<keyword evidence="6" id="KW-0175">Coiled coil</keyword>
<organism evidence="9 10">
    <name type="scientific">Thermoflexibacter ruber</name>
    <dbReference type="NCBI Taxonomy" id="1003"/>
    <lineage>
        <taxon>Bacteria</taxon>
        <taxon>Pseudomonadati</taxon>
        <taxon>Bacteroidota</taxon>
        <taxon>Cytophagia</taxon>
        <taxon>Cytophagales</taxon>
        <taxon>Thermoflexibacteraceae</taxon>
        <taxon>Thermoflexibacter</taxon>
    </lineage>
</organism>
<protein>
    <recommendedName>
        <fullName evidence="2">histidine kinase</fullName>
        <ecNumber evidence="2">2.7.13.3</ecNumber>
    </recommendedName>
</protein>
<dbReference type="PANTHER" id="PTHR43547">
    <property type="entry name" value="TWO-COMPONENT HISTIDINE KINASE"/>
    <property type="match status" value="1"/>
</dbReference>
<evidence type="ECO:0000256" key="4">
    <source>
        <dbReference type="ARBA" id="ARBA00022679"/>
    </source>
</evidence>
<dbReference type="SMART" id="SM00387">
    <property type="entry name" value="HATPase_c"/>
    <property type="match status" value="1"/>
</dbReference>
<evidence type="ECO:0000313" key="10">
    <source>
        <dbReference type="Proteomes" id="UP000199513"/>
    </source>
</evidence>
<dbReference type="Proteomes" id="UP000199513">
    <property type="component" value="Unassembled WGS sequence"/>
</dbReference>
<dbReference type="GO" id="GO:0000155">
    <property type="term" value="F:phosphorelay sensor kinase activity"/>
    <property type="evidence" value="ECO:0007669"/>
    <property type="project" value="InterPro"/>
</dbReference>
<dbReference type="Pfam" id="PF07696">
    <property type="entry name" value="7TMR-DISMED2"/>
    <property type="match status" value="1"/>
</dbReference>
<dbReference type="CDD" id="cd00082">
    <property type="entry name" value="HisKA"/>
    <property type="match status" value="1"/>
</dbReference>
<evidence type="ECO:0000256" key="7">
    <source>
        <dbReference type="SAM" id="Phobius"/>
    </source>
</evidence>
<keyword evidence="7" id="KW-0812">Transmembrane</keyword>
<evidence type="ECO:0000256" key="3">
    <source>
        <dbReference type="ARBA" id="ARBA00022553"/>
    </source>
</evidence>
<gene>
    <name evidence="9" type="ORF">SAMN04488541_101193</name>
</gene>
<evidence type="ECO:0000256" key="5">
    <source>
        <dbReference type="ARBA" id="ARBA00022777"/>
    </source>
</evidence>
<reference evidence="9 10" key="1">
    <citation type="submission" date="2016-10" db="EMBL/GenBank/DDBJ databases">
        <authorList>
            <person name="de Groot N.N."/>
        </authorList>
    </citation>
    <scope>NUCLEOTIDE SEQUENCE [LARGE SCALE GENOMIC DNA]</scope>
    <source>
        <strain>GEY</strain>
        <strain evidence="10">DSM 9560</strain>
    </source>
</reference>
<dbReference type="InterPro" id="IPR004358">
    <property type="entry name" value="Sig_transdc_His_kin-like_C"/>
</dbReference>
<evidence type="ECO:0000256" key="2">
    <source>
        <dbReference type="ARBA" id="ARBA00012438"/>
    </source>
</evidence>
<dbReference type="InterPro" id="IPR011623">
    <property type="entry name" value="7TMR_DISM_rcpt_extracell_dom1"/>
</dbReference>
<dbReference type="STRING" id="1003.SAMN04488541_101193"/>
<sequence>MLRVGIVFLFFFFLSSSIIAQNVVIDKKAEIVNVGRNMLLLEDKSKQVSIDDLLLEPFQEQFVPAQSDVPALATTTAAVWVKIPVQSLVEEKCFLQLTNPSMDSVEFYAFDIHNKLVKQKQFSTANYHAIKEIQSASFIFELPTNTQHVYLRLLDDETLMLDIKVGTLQALFDYNDQRVWWNALYFGIVFVMLVYNFFLFINIRDISYLYYVGFSLTFALAYSHTQGFTAYLVGDYLDSWIRQYATLISVISIALGSIFAMHFLQLRKYYPWTAKVVWGVVIWSGTNAILFLLGYRHLSFISLQLSALLPVYLYLAVAFLIYRKGYKPALFYLVAFVGLEIGLTAHILVGKGVIPYFSTIADYFLHLGSAWELIVLSFALAYKINLLKAEKEKVQSENLRLVQEQNQILETKINERASKLNSVIEELNQINEQLNQTVIVTKIQKEEISNQAEELKIANEKMQELDTFKEGLTSMIVHDLKNPLNTILGLGEKEEVIQAGKQMLNMVLNILDVQKFEKAQFGLNLADYRLQNIVRQALSEVKLLIERKSLTVESLISPSLYVKADFEIMTRVLVNILTNAIKFSPNNGKITLFSTLKEVSPPANFVLLAIADQGEGIAPDKIPHIFDKFSQVKERKSGEVRSTGLGLTFCKMAVEAHGGMIDVISKPHQGATFWFTLPQGISAVESAESELIVENAIEISLSYTSQTYLLPYLSELRKFTVYEYSDVKNVLDQVKPYNQEIILWKRHLENALRACNEEKYRELLMPR</sequence>
<feature type="domain" description="Histidine kinase" evidence="8">
    <location>
        <begin position="475"/>
        <end position="681"/>
    </location>
</feature>
<keyword evidence="7" id="KW-1133">Transmembrane helix</keyword>
<dbReference type="EMBL" id="FONY01000011">
    <property type="protein sequence ID" value="SFE97428.1"/>
    <property type="molecule type" value="Genomic_DNA"/>
</dbReference>
<keyword evidence="4" id="KW-0808">Transferase</keyword>
<feature type="transmembrane region" description="Helical" evidence="7">
    <location>
        <begin position="179"/>
        <end position="201"/>
    </location>
</feature>
<dbReference type="EC" id="2.7.13.3" evidence="2"/>
<dbReference type="Gene3D" id="2.60.40.2380">
    <property type="match status" value="1"/>
</dbReference>
<keyword evidence="7" id="KW-0472">Membrane</keyword>
<evidence type="ECO:0000313" key="9">
    <source>
        <dbReference type="EMBL" id="SFE97428.1"/>
    </source>
</evidence>
<dbReference type="CDD" id="cd00075">
    <property type="entry name" value="HATPase"/>
    <property type="match status" value="1"/>
</dbReference>
<keyword evidence="5 9" id="KW-0418">Kinase</keyword>
<dbReference type="FunFam" id="3.30.565.10:FF:000006">
    <property type="entry name" value="Sensor histidine kinase WalK"/>
    <property type="match status" value="1"/>
</dbReference>
<dbReference type="RefSeq" id="WP_091543579.1">
    <property type="nucleotide sequence ID" value="NZ_FONY01000011.1"/>
</dbReference>
<dbReference type="Pfam" id="PF07695">
    <property type="entry name" value="7TMR-DISM_7TM"/>
    <property type="match status" value="1"/>
</dbReference>
<dbReference type="InterPro" id="IPR003661">
    <property type="entry name" value="HisK_dim/P_dom"/>
</dbReference>
<dbReference type="Gene3D" id="3.30.565.10">
    <property type="entry name" value="Histidine kinase-like ATPase, C-terminal domain"/>
    <property type="match status" value="1"/>
</dbReference>
<keyword evidence="3" id="KW-0597">Phosphoprotein</keyword>
<evidence type="ECO:0000259" key="8">
    <source>
        <dbReference type="PROSITE" id="PS50109"/>
    </source>
</evidence>
<feature type="coiled-coil region" evidence="6">
    <location>
        <begin position="384"/>
        <end position="465"/>
    </location>
</feature>
<dbReference type="Gene3D" id="1.10.287.130">
    <property type="match status" value="1"/>
</dbReference>
<dbReference type="InterPro" id="IPR036097">
    <property type="entry name" value="HisK_dim/P_sf"/>
</dbReference>
<evidence type="ECO:0000256" key="1">
    <source>
        <dbReference type="ARBA" id="ARBA00000085"/>
    </source>
</evidence>
<feature type="transmembrane region" description="Helical" evidence="7">
    <location>
        <begin position="301"/>
        <end position="322"/>
    </location>
</feature>
<name>A0A1I2EYA9_9BACT</name>
<dbReference type="PANTHER" id="PTHR43547:SF2">
    <property type="entry name" value="HYBRID SIGNAL TRANSDUCTION HISTIDINE KINASE C"/>
    <property type="match status" value="1"/>
</dbReference>
<keyword evidence="10" id="KW-1185">Reference proteome</keyword>
<dbReference type="InterPro" id="IPR005467">
    <property type="entry name" value="His_kinase_dom"/>
</dbReference>